<keyword evidence="1" id="KW-0472">Membrane</keyword>
<dbReference type="AlphaFoldDB" id="A0A161X5X3"/>
<dbReference type="PATRIC" id="fig|1121326.3.peg.5339"/>
<gene>
    <name evidence="2" type="ORF">CLMAG_52800</name>
</gene>
<protein>
    <submittedName>
        <fullName evidence="2">Uncharacterized protein</fullName>
    </submittedName>
</protein>
<organism evidence="2 3">
    <name type="scientific">Clostridium magnum DSM 2767</name>
    <dbReference type="NCBI Taxonomy" id="1121326"/>
    <lineage>
        <taxon>Bacteria</taxon>
        <taxon>Bacillati</taxon>
        <taxon>Bacillota</taxon>
        <taxon>Clostridia</taxon>
        <taxon>Eubacteriales</taxon>
        <taxon>Clostridiaceae</taxon>
        <taxon>Clostridium</taxon>
    </lineage>
</organism>
<keyword evidence="1" id="KW-1133">Transmembrane helix</keyword>
<evidence type="ECO:0000313" key="3">
    <source>
        <dbReference type="Proteomes" id="UP000076603"/>
    </source>
</evidence>
<comment type="caution">
    <text evidence="2">The sequence shown here is derived from an EMBL/GenBank/DDBJ whole genome shotgun (WGS) entry which is preliminary data.</text>
</comment>
<reference evidence="2 3" key="1">
    <citation type="submission" date="2016-04" db="EMBL/GenBank/DDBJ databases">
        <title>Genome sequence of Clostridium magnum DSM 2767.</title>
        <authorList>
            <person name="Poehlein A."/>
            <person name="Uhlig R."/>
            <person name="Fischer R."/>
            <person name="Bahl H."/>
            <person name="Daniel R."/>
        </authorList>
    </citation>
    <scope>NUCLEOTIDE SEQUENCE [LARGE SCALE GENOMIC DNA]</scope>
    <source>
        <strain evidence="2 3">DSM 2767</strain>
    </source>
</reference>
<evidence type="ECO:0000313" key="2">
    <source>
        <dbReference type="EMBL" id="KZL89376.1"/>
    </source>
</evidence>
<accession>A0A161X5X3</accession>
<dbReference type="RefSeq" id="WP_175562192.1">
    <property type="nucleotide sequence ID" value="NZ_FQXL01000018.1"/>
</dbReference>
<dbReference type="EMBL" id="LWAE01000009">
    <property type="protein sequence ID" value="KZL89376.1"/>
    <property type="molecule type" value="Genomic_DNA"/>
</dbReference>
<sequence length="56" mass="6753">MKNIIGKGISGKYYFYFSWGYFYFSAGYFFCKKIYIPVFNEFNKSKFITCREPLQA</sequence>
<evidence type="ECO:0000256" key="1">
    <source>
        <dbReference type="SAM" id="Phobius"/>
    </source>
</evidence>
<dbReference type="Proteomes" id="UP000076603">
    <property type="component" value="Unassembled WGS sequence"/>
</dbReference>
<proteinExistence type="predicted"/>
<name>A0A161X5X3_9CLOT</name>
<keyword evidence="1" id="KW-0812">Transmembrane</keyword>
<feature type="transmembrane region" description="Helical" evidence="1">
    <location>
        <begin position="13"/>
        <end position="31"/>
    </location>
</feature>
<keyword evidence="3" id="KW-1185">Reference proteome</keyword>